<comment type="caution">
    <text evidence="7">The sequence shown here is derived from an EMBL/GenBank/DDBJ whole genome shotgun (WGS) entry which is preliminary data.</text>
</comment>
<dbReference type="InterPro" id="IPR016167">
    <property type="entry name" value="FAD-bd_PCMH_sub1"/>
</dbReference>
<dbReference type="Gene3D" id="3.30.43.10">
    <property type="entry name" value="Uridine Diphospho-n-acetylenolpyruvylglucosamine Reductase, domain 2"/>
    <property type="match status" value="1"/>
</dbReference>
<dbReference type="PANTHER" id="PTHR42934">
    <property type="entry name" value="GLYCOLATE OXIDASE SUBUNIT GLCD"/>
    <property type="match status" value="1"/>
</dbReference>
<dbReference type="InterPro" id="IPR036318">
    <property type="entry name" value="FAD-bd_PCMH-like_sf"/>
</dbReference>
<proteinExistence type="inferred from homology"/>
<keyword evidence="5" id="KW-0560">Oxidoreductase</keyword>
<dbReference type="PANTHER" id="PTHR42934:SF2">
    <property type="entry name" value="GLYCOLATE OXIDASE SUBUNIT GLCD"/>
    <property type="match status" value="1"/>
</dbReference>
<accession>A0A1F5F470</accession>
<evidence type="ECO:0000256" key="1">
    <source>
        <dbReference type="ARBA" id="ARBA00001974"/>
    </source>
</evidence>
<sequence>MGKLPPAFIRGLRRIVGRKNLLQKPTDLFAHSYDATNKPLQPQLVVRVTDRGQVPPILRLANFFKIPIVPRGAGTGFTGGSLTVRGGVVLLLDRLNRILGIDETRREAVVEPGVVTEDLQRAVEKIGLFYPPDPASQDVSTLGGNFSENAGGPRGVRYGVTGDWVKSVLAALPDGTLVDSGEDPALTQLLLASEGTLGVALELRLHLAKFPPDTATVRALFPDTAKACDAVTEILSSGLAPSKLEFMDAETLRCVSRYLGEPPPPGDSTLLLVELDGSPGEVGDNLPAVRGIYERRGAVELSVAREAAEQEKLWAMRRAGSPAVARLKPLKINEDVVVPRGALPRMVETIEELRHRYNLSIPVFGHAGDGNLHVNVMCDPADSGEHARARKALDELLAAVLALGGTLSGEHGVGLSKQPFIGRELPESVIELSRRVKRRLDPRNVLNPAKIIPPSEE</sequence>
<evidence type="ECO:0000256" key="5">
    <source>
        <dbReference type="ARBA" id="ARBA00023002"/>
    </source>
</evidence>
<evidence type="ECO:0000256" key="3">
    <source>
        <dbReference type="ARBA" id="ARBA00022630"/>
    </source>
</evidence>
<evidence type="ECO:0000313" key="7">
    <source>
        <dbReference type="EMBL" id="OGD74461.1"/>
    </source>
</evidence>
<dbReference type="InterPro" id="IPR016166">
    <property type="entry name" value="FAD-bd_PCMH"/>
</dbReference>
<name>A0A1F5F470_9BACT</name>
<dbReference type="SUPFAM" id="SSF55103">
    <property type="entry name" value="FAD-linked oxidases, C-terminal domain"/>
    <property type="match status" value="1"/>
</dbReference>
<dbReference type="Gene3D" id="3.30.70.2190">
    <property type="match status" value="1"/>
</dbReference>
<evidence type="ECO:0000313" key="8">
    <source>
        <dbReference type="Proteomes" id="UP000177187"/>
    </source>
</evidence>
<dbReference type="EMBL" id="MFAF01000102">
    <property type="protein sequence ID" value="OGD74461.1"/>
    <property type="molecule type" value="Genomic_DNA"/>
</dbReference>
<dbReference type="InterPro" id="IPR006094">
    <property type="entry name" value="Oxid_FAD_bind_N"/>
</dbReference>
<dbReference type="InterPro" id="IPR016169">
    <property type="entry name" value="FAD-bd_PCMH_sub2"/>
</dbReference>
<dbReference type="InterPro" id="IPR016164">
    <property type="entry name" value="FAD-linked_Oxase-like_C"/>
</dbReference>
<comment type="cofactor">
    <cofactor evidence="1">
        <name>FAD</name>
        <dbReference type="ChEBI" id="CHEBI:57692"/>
    </cofactor>
</comment>
<gene>
    <name evidence="7" type="ORF">A2Y64_01730</name>
</gene>
<dbReference type="Gene3D" id="3.30.70.2740">
    <property type="match status" value="1"/>
</dbReference>
<dbReference type="STRING" id="1817816.A2Y64_01730"/>
<protein>
    <recommendedName>
        <fullName evidence="6">FAD-binding PCMH-type domain-containing protein</fullName>
    </recommendedName>
</protein>
<dbReference type="InterPro" id="IPR016171">
    <property type="entry name" value="Vanillyl_alc_oxidase_C-sub2"/>
</dbReference>
<keyword evidence="3" id="KW-0285">Flavoprotein</keyword>
<dbReference type="Pfam" id="PF02913">
    <property type="entry name" value="FAD-oxidase_C"/>
    <property type="match status" value="1"/>
</dbReference>
<dbReference type="GO" id="GO:0071949">
    <property type="term" value="F:FAD binding"/>
    <property type="evidence" value="ECO:0007669"/>
    <property type="project" value="InterPro"/>
</dbReference>
<dbReference type="Pfam" id="PF01565">
    <property type="entry name" value="FAD_binding_4"/>
    <property type="match status" value="1"/>
</dbReference>
<dbReference type="GO" id="GO:0016491">
    <property type="term" value="F:oxidoreductase activity"/>
    <property type="evidence" value="ECO:0007669"/>
    <property type="project" value="UniProtKB-KW"/>
</dbReference>
<dbReference type="Gene3D" id="1.10.45.10">
    <property type="entry name" value="Vanillyl-alcohol Oxidase, Chain A, domain 4"/>
    <property type="match status" value="1"/>
</dbReference>
<dbReference type="InterPro" id="IPR004113">
    <property type="entry name" value="FAD-bd_oxidored_4_C"/>
</dbReference>
<organism evidence="7 8">
    <name type="scientific">Candidatus Coatesbacteria bacterium RBG_13_66_14</name>
    <dbReference type="NCBI Taxonomy" id="1817816"/>
    <lineage>
        <taxon>Bacteria</taxon>
        <taxon>Candidatus Coatesiibacteriota</taxon>
    </lineage>
</organism>
<feature type="domain" description="FAD-binding PCMH-type" evidence="6">
    <location>
        <begin position="38"/>
        <end position="210"/>
    </location>
</feature>
<dbReference type="FunFam" id="3.30.70.2740:FF:000001">
    <property type="entry name" value="D-lactate dehydrogenase mitochondrial"/>
    <property type="match status" value="1"/>
</dbReference>
<comment type="similarity">
    <text evidence="2">Belongs to the FAD-binding oxidoreductase/transferase type 4 family.</text>
</comment>
<dbReference type="Gene3D" id="3.30.465.10">
    <property type="match status" value="1"/>
</dbReference>
<dbReference type="AlphaFoldDB" id="A0A1F5F470"/>
<dbReference type="SUPFAM" id="SSF56176">
    <property type="entry name" value="FAD-binding/transporter-associated domain-like"/>
    <property type="match status" value="1"/>
</dbReference>
<dbReference type="InterPro" id="IPR051914">
    <property type="entry name" value="FAD-linked_OxidoTrans_Type4"/>
</dbReference>
<evidence type="ECO:0000256" key="2">
    <source>
        <dbReference type="ARBA" id="ARBA00008000"/>
    </source>
</evidence>
<dbReference type="FunFam" id="1.10.45.10:FF:000001">
    <property type="entry name" value="D-lactate dehydrogenase mitochondrial"/>
    <property type="match status" value="1"/>
</dbReference>
<evidence type="ECO:0000256" key="4">
    <source>
        <dbReference type="ARBA" id="ARBA00022827"/>
    </source>
</evidence>
<evidence type="ECO:0000259" key="6">
    <source>
        <dbReference type="PROSITE" id="PS51387"/>
    </source>
</evidence>
<reference evidence="7 8" key="1">
    <citation type="journal article" date="2016" name="Nat. Commun.">
        <title>Thousands of microbial genomes shed light on interconnected biogeochemical processes in an aquifer system.</title>
        <authorList>
            <person name="Anantharaman K."/>
            <person name="Brown C.T."/>
            <person name="Hug L.A."/>
            <person name="Sharon I."/>
            <person name="Castelle C.J."/>
            <person name="Probst A.J."/>
            <person name="Thomas B.C."/>
            <person name="Singh A."/>
            <person name="Wilkins M.J."/>
            <person name="Karaoz U."/>
            <person name="Brodie E.L."/>
            <person name="Williams K.H."/>
            <person name="Hubbard S.S."/>
            <person name="Banfield J.F."/>
        </authorList>
    </citation>
    <scope>NUCLEOTIDE SEQUENCE [LARGE SCALE GENOMIC DNA]</scope>
</reference>
<dbReference type="PROSITE" id="PS51387">
    <property type="entry name" value="FAD_PCMH"/>
    <property type="match status" value="1"/>
</dbReference>
<dbReference type="Proteomes" id="UP000177187">
    <property type="component" value="Unassembled WGS sequence"/>
</dbReference>
<keyword evidence="4" id="KW-0274">FAD</keyword>